<dbReference type="RefSeq" id="WP_205497152.1">
    <property type="nucleotide sequence ID" value="NZ_JAFHAP010000017.1"/>
</dbReference>
<feature type="transmembrane region" description="Helical" evidence="1">
    <location>
        <begin position="7"/>
        <end position="38"/>
    </location>
</feature>
<sequence length="95" mass="10636">MKSFKLVASWIFVIISVIGLLIGFYIMGLPFVMALLIGPILVSVFSTDSPFTPEYVPYLIFFGGYALEIGWFALLSFALKNIVLSFKKDEQDSQT</sequence>
<evidence type="ECO:0000256" key="1">
    <source>
        <dbReference type="SAM" id="Phobius"/>
    </source>
</evidence>
<dbReference type="Proteomes" id="UP001177120">
    <property type="component" value="Unassembled WGS sequence"/>
</dbReference>
<reference evidence="2" key="1">
    <citation type="journal article" date="2024" name="Int. J. Syst. Evol. Microbiol.">
        <title>Polycladomyces zharkentensis sp. nov., a novel thermophilic cellulose- and starch-degrading member of the Bacillota from a geothermal aquifer in Kazakhstan.</title>
        <authorList>
            <person name="Mashzhan A."/>
            <person name="Kistaubayeva A."/>
            <person name="Javier-Lopez R."/>
            <person name="Bissenova U."/>
            <person name="Bissenbay A."/>
            <person name="Birkeland N.K."/>
        </authorList>
    </citation>
    <scope>NUCLEOTIDE SEQUENCE</scope>
    <source>
        <strain evidence="2">ZKZ2T</strain>
    </source>
</reference>
<evidence type="ECO:0000313" key="2">
    <source>
        <dbReference type="EMBL" id="MBN2910858.1"/>
    </source>
</evidence>
<keyword evidence="1" id="KW-0472">Membrane</keyword>
<keyword evidence="1" id="KW-0812">Transmembrane</keyword>
<dbReference type="EMBL" id="JAFHAP010000017">
    <property type="protein sequence ID" value="MBN2910858.1"/>
    <property type="molecule type" value="Genomic_DNA"/>
</dbReference>
<keyword evidence="1" id="KW-1133">Transmembrane helix</keyword>
<name>A0ABS2WMU5_9BACL</name>
<organism evidence="2 3">
    <name type="scientific">Polycladomyces zharkentensis</name>
    <dbReference type="NCBI Taxonomy" id="2807616"/>
    <lineage>
        <taxon>Bacteria</taxon>
        <taxon>Bacillati</taxon>
        <taxon>Bacillota</taxon>
        <taxon>Bacilli</taxon>
        <taxon>Bacillales</taxon>
        <taxon>Thermoactinomycetaceae</taxon>
        <taxon>Polycladomyces</taxon>
    </lineage>
</organism>
<gene>
    <name evidence="2" type="ORF">JQC72_15265</name>
</gene>
<protein>
    <submittedName>
        <fullName evidence="2">Uncharacterized protein</fullName>
    </submittedName>
</protein>
<evidence type="ECO:0000313" key="3">
    <source>
        <dbReference type="Proteomes" id="UP001177120"/>
    </source>
</evidence>
<comment type="caution">
    <text evidence="2">The sequence shown here is derived from an EMBL/GenBank/DDBJ whole genome shotgun (WGS) entry which is preliminary data.</text>
</comment>
<accession>A0ABS2WMU5</accession>
<keyword evidence="3" id="KW-1185">Reference proteome</keyword>
<proteinExistence type="predicted"/>
<feature type="transmembrane region" description="Helical" evidence="1">
    <location>
        <begin position="58"/>
        <end position="79"/>
    </location>
</feature>